<evidence type="ECO:0000313" key="1">
    <source>
        <dbReference type="EMBL" id="RMX50032.1"/>
    </source>
</evidence>
<dbReference type="AlphaFoldDB" id="A0A3M6U8L6"/>
<reference evidence="1 2" key="1">
    <citation type="journal article" date="2018" name="Sci. Rep.">
        <title>Comparative analysis of the Pocillopora damicornis genome highlights role of immune system in coral evolution.</title>
        <authorList>
            <person name="Cunning R."/>
            <person name="Bay R.A."/>
            <person name="Gillette P."/>
            <person name="Baker A.C."/>
            <person name="Traylor-Knowles N."/>
        </authorList>
    </citation>
    <scope>NUCLEOTIDE SEQUENCE [LARGE SCALE GENOMIC DNA]</scope>
    <source>
        <strain evidence="1">RSMAS</strain>
        <tissue evidence="1">Whole animal</tissue>
    </source>
</reference>
<dbReference type="Proteomes" id="UP000275408">
    <property type="component" value="Unassembled WGS sequence"/>
</dbReference>
<dbReference type="EMBL" id="RCHS01002011">
    <property type="protein sequence ID" value="RMX50032.1"/>
    <property type="molecule type" value="Genomic_DNA"/>
</dbReference>
<organism evidence="1 2">
    <name type="scientific">Pocillopora damicornis</name>
    <name type="common">Cauliflower coral</name>
    <name type="synonym">Millepora damicornis</name>
    <dbReference type="NCBI Taxonomy" id="46731"/>
    <lineage>
        <taxon>Eukaryota</taxon>
        <taxon>Metazoa</taxon>
        <taxon>Cnidaria</taxon>
        <taxon>Anthozoa</taxon>
        <taxon>Hexacorallia</taxon>
        <taxon>Scleractinia</taxon>
        <taxon>Astrocoeniina</taxon>
        <taxon>Pocilloporidae</taxon>
        <taxon>Pocillopora</taxon>
    </lineage>
</organism>
<comment type="caution">
    <text evidence="1">The sequence shown here is derived from an EMBL/GenBank/DDBJ whole genome shotgun (WGS) entry which is preliminary data.</text>
</comment>
<evidence type="ECO:0000313" key="2">
    <source>
        <dbReference type="Proteomes" id="UP000275408"/>
    </source>
</evidence>
<protein>
    <submittedName>
        <fullName evidence="1">Uncharacterized protein</fullName>
    </submittedName>
</protein>
<sequence length="79" mass="8833">MLIATRQLRKRFSSSPVLSFPGKSLEPVASAKDLGVTLDSHLTYDWAGLWNNISPELRQCASLKAFKEKLKSHILANSY</sequence>
<gene>
    <name evidence="1" type="ORF">pdam_00002865</name>
</gene>
<keyword evidence="2" id="KW-1185">Reference proteome</keyword>
<proteinExistence type="predicted"/>
<accession>A0A3M6U8L6</accession>
<name>A0A3M6U8L6_POCDA</name>